<name>A0AAX2QTM4_9HYPH</name>
<sequence>MVSKAGRPTSWLTPRSDFRAAALVCEGHSFRSTARHPLHNDSAGRHAYDLCSAKSFAPRDVESIIRVAASRSSAIISISITIAIPVVNADATGAEPQLQILRGRDRRRDRQPGYRGQADQYELKRFPHEFLPWFNVYINDNIAMRDLFLEIRGVDASDELVVRLMESASHESNFDATRFKDHSLQTAMFDAADITSRGMGLPNIYGGHPLRLR</sequence>
<gene>
    <name evidence="1" type="ORF">EV131_101473</name>
</gene>
<accession>A0AAX2QTM4</accession>
<proteinExistence type="predicted"/>
<protein>
    <submittedName>
        <fullName evidence="1">Uncharacterized protein</fullName>
    </submittedName>
</protein>
<reference evidence="1 2" key="1">
    <citation type="submission" date="2019-03" db="EMBL/GenBank/DDBJ databases">
        <title>Genomic Encyclopedia of Type Strains, Phase IV (KMG-V): Genome sequencing to study the core and pangenomes of soil and plant-associated prokaryotes.</title>
        <authorList>
            <person name="Whitman W."/>
        </authorList>
    </citation>
    <scope>NUCLEOTIDE SEQUENCE [LARGE SCALE GENOMIC DNA]</scope>
    <source>
        <strain evidence="1 2">FB403</strain>
    </source>
</reference>
<dbReference type="AlphaFoldDB" id="A0AAX2QTM4"/>
<organism evidence="1 2">
    <name type="scientific">Rhizobium laguerreae</name>
    <dbReference type="NCBI Taxonomy" id="1076926"/>
    <lineage>
        <taxon>Bacteria</taxon>
        <taxon>Pseudomonadati</taxon>
        <taxon>Pseudomonadota</taxon>
        <taxon>Alphaproteobacteria</taxon>
        <taxon>Hyphomicrobiales</taxon>
        <taxon>Rhizobiaceae</taxon>
        <taxon>Rhizobium/Agrobacterium group</taxon>
        <taxon>Rhizobium</taxon>
    </lineage>
</organism>
<evidence type="ECO:0000313" key="1">
    <source>
        <dbReference type="EMBL" id="TCU29986.1"/>
    </source>
</evidence>
<dbReference type="EMBL" id="SMBI01000001">
    <property type="protein sequence ID" value="TCU29986.1"/>
    <property type="molecule type" value="Genomic_DNA"/>
</dbReference>
<evidence type="ECO:0000313" key="2">
    <source>
        <dbReference type="Proteomes" id="UP000295021"/>
    </source>
</evidence>
<comment type="caution">
    <text evidence="1">The sequence shown here is derived from an EMBL/GenBank/DDBJ whole genome shotgun (WGS) entry which is preliminary data.</text>
</comment>
<dbReference type="Proteomes" id="UP000295021">
    <property type="component" value="Unassembled WGS sequence"/>
</dbReference>